<dbReference type="InterPro" id="IPR021124">
    <property type="entry name" value="CRISPR-assoc_prot_Cas5"/>
</dbReference>
<organism evidence="3 4">
    <name type="scientific">Luteolibacter algae</name>
    <dbReference type="NCBI Taxonomy" id="454151"/>
    <lineage>
        <taxon>Bacteria</taxon>
        <taxon>Pseudomonadati</taxon>
        <taxon>Verrucomicrobiota</taxon>
        <taxon>Verrucomicrobiia</taxon>
        <taxon>Verrucomicrobiales</taxon>
        <taxon>Verrucomicrobiaceae</taxon>
        <taxon>Luteolibacter</taxon>
    </lineage>
</organism>
<dbReference type="EC" id="3.1.-.-" evidence="2"/>
<dbReference type="Gene3D" id="3.30.70.2660">
    <property type="match status" value="1"/>
</dbReference>
<dbReference type="PIRSF" id="PIRSF029950">
    <property type="entry name" value="Cas_CT1134"/>
    <property type="match status" value="1"/>
</dbReference>
<keyword evidence="1 2" id="KW-0051">Antiviral defense</keyword>
<keyword evidence="2" id="KW-0378">Hydrolase</keyword>
<comment type="caution">
    <text evidence="3">The sequence shown here is derived from an EMBL/GenBank/DDBJ whole genome shotgun (WGS) entry which is preliminary data.</text>
</comment>
<proteinExistence type="inferred from homology"/>
<evidence type="ECO:0000313" key="4">
    <source>
        <dbReference type="Proteomes" id="UP001597375"/>
    </source>
</evidence>
<accession>A0ABW5D4C9</accession>
<dbReference type="NCBIfam" id="TIGR01876">
    <property type="entry name" value="cas_Cas5d"/>
    <property type="match status" value="1"/>
</dbReference>
<dbReference type="EMBL" id="JBHUIT010000003">
    <property type="protein sequence ID" value="MFD2255917.1"/>
    <property type="molecule type" value="Genomic_DNA"/>
</dbReference>
<dbReference type="CDD" id="cd09752">
    <property type="entry name" value="Cas5_I-C"/>
    <property type="match status" value="1"/>
</dbReference>
<dbReference type="InterPro" id="IPR010155">
    <property type="entry name" value="CRISPR-assoc_prot_Cas5d"/>
</dbReference>
<evidence type="ECO:0000256" key="1">
    <source>
        <dbReference type="ARBA" id="ARBA00023118"/>
    </source>
</evidence>
<evidence type="ECO:0000313" key="3">
    <source>
        <dbReference type="EMBL" id="MFD2255917.1"/>
    </source>
</evidence>
<evidence type="ECO:0000256" key="2">
    <source>
        <dbReference type="PIRNR" id="PIRNR029950"/>
    </source>
</evidence>
<comment type="similarity">
    <text evidence="2">Belongs to the CRISPR-associated protein Cas5 family. Subtype I-C/Dvulg subfamily.</text>
</comment>
<name>A0ABW5D4C9_9BACT</name>
<gene>
    <name evidence="3" type="primary">cas5c</name>
    <name evidence="3" type="ORF">ACFSSA_04435</name>
</gene>
<dbReference type="RefSeq" id="WP_386818706.1">
    <property type="nucleotide sequence ID" value="NZ_JBHUIT010000003.1"/>
</dbReference>
<comment type="function">
    <text evidence="2">CRISPR (clustered regularly interspaced short palindromic repeat) is an adaptive immune system that provides protection against mobile genetic elements (viruses, transposable elements and conjugative plasmids). CRISPR clusters contain spacers, sequences complementary to antecedent mobile elements, and target invading nucleic acids. CRISPR clusters are transcribed and processed into CRISPR RNA (crRNA).</text>
</comment>
<keyword evidence="2" id="KW-0255">Endonuclease</keyword>
<sequence>MPASIQLHVWGDFACFTRPEMKAERVSYDIITPSAARGIFEAIYWKPQITWTIEKINLLKPIRFTSIRRNEVGKKAPSPDKKVITGEKQPSPILIEDERQQRASLVLRDVAYLIEASVRIHDTRMERGGPKVPTNHIAGKHLDIFKRRARKGQYFHHPYLGTREFPASFALIEDPSDTPASQLSPAEQNRDFGFMLHDIEFDQDPKSKKVRSTTPRFFRAEMTNGAVIVPPFRNSIA</sequence>
<dbReference type="Pfam" id="PF09704">
    <property type="entry name" value="Cas_Cas5d"/>
    <property type="match status" value="1"/>
</dbReference>
<dbReference type="Proteomes" id="UP001597375">
    <property type="component" value="Unassembled WGS sequence"/>
</dbReference>
<dbReference type="InterPro" id="IPR013422">
    <property type="entry name" value="CRISPR-assoc_prot_Cas5_N"/>
</dbReference>
<dbReference type="NCBIfam" id="TIGR02593">
    <property type="entry name" value="CRISPR_cas5"/>
    <property type="match status" value="1"/>
</dbReference>
<reference evidence="4" key="1">
    <citation type="journal article" date="2019" name="Int. J. Syst. Evol. Microbiol.">
        <title>The Global Catalogue of Microorganisms (GCM) 10K type strain sequencing project: providing services to taxonomists for standard genome sequencing and annotation.</title>
        <authorList>
            <consortium name="The Broad Institute Genomics Platform"/>
            <consortium name="The Broad Institute Genome Sequencing Center for Infectious Disease"/>
            <person name="Wu L."/>
            <person name="Ma J."/>
        </authorList>
    </citation>
    <scope>NUCLEOTIDE SEQUENCE [LARGE SCALE GENOMIC DNA]</scope>
    <source>
        <strain evidence="4">CGMCC 4.7106</strain>
    </source>
</reference>
<protein>
    <recommendedName>
        <fullName evidence="2">pre-crRNA processing endonuclease</fullName>
        <ecNumber evidence="2">3.1.-.-</ecNumber>
    </recommendedName>
</protein>
<keyword evidence="2" id="KW-0694">RNA-binding</keyword>
<keyword evidence="4" id="KW-1185">Reference proteome</keyword>
<keyword evidence="2" id="KW-0540">Nuclease</keyword>